<evidence type="ECO:0000256" key="11">
    <source>
        <dbReference type="SAM" id="MobiDB-lite"/>
    </source>
</evidence>
<feature type="domain" description="Histone chaperone RTT106/FACT complex subunit SPT16-like middle" evidence="12">
    <location>
        <begin position="157"/>
        <end position="247"/>
    </location>
</feature>
<dbReference type="RefSeq" id="XP_009042260.1">
    <property type="nucleotide sequence ID" value="XM_009044012.1"/>
</dbReference>
<dbReference type="GO" id="GO:0006368">
    <property type="term" value="P:transcription elongation by RNA polymerase II"/>
    <property type="evidence" value="ECO:0007669"/>
    <property type="project" value="TreeGrafter"/>
</dbReference>
<evidence type="ECO:0000256" key="9">
    <source>
        <dbReference type="ARBA" id="ARBA00023242"/>
    </source>
</evidence>
<dbReference type="InterPro" id="IPR013719">
    <property type="entry name" value="RTT106/SPT16-like_middle_dom"/>
</dbReference>
<dbReference type="FunFam" id="2.30.29.30:FF:000017">
    <property type="entry name" value="FACT complex subunit SPT16"/>
    <property type="match status" value="1"/>
</dbReference>
<comment type="function">
    <text evidence="10">Component of the FACT complex, a general chromatin factor that acts to reorganize nucleosomes. The FACT complex is involved in multiple processes that require DNA as a template such as mRNA elongation, DNA replication and DNA repair. During transcription elongation the FACT complex acts as a histone chaperone that both destabilizes and restores nucleosomal structure. It facilitates the passage of RNA polymerase II and transcription by promoting the dissociation of one histone H2A-H2B dimer from the nucleosome, then subsequently promotes the reestablishment of the nucleosome following the passage of RNA polymerase II.</text>
</comment>
<dbReference type="OrthoDB" id="10251642at2759"/>
<keyword evidence="6" id="KW-0175">Coiled coil</keyword>
<evidence type="ECO:0000256" key="2">
    <source>
        <dbReference type="ARBA" id="ARBA00022454"/>
    </source>
</evidence>
<evidence type="ECO:0000256" key="5">
    <source>
        <dbReference type="ARBA" id="ARBA00023015"/>
    </source>
</evidence>
<keyword evidence="8 10" id="KW-0234">DNA repair</keyword>
<protein>
    <recommendedName>
        <fullName evidence="10">FACT complex subunit</fullName>
    </recommendedName>
</protein>
<evidence type="ECO:0000256" key="8">
    <source>
        <dbReference type="ARBA" id="ARBA00023204"/>
    </source>
</evidence>
<evidence type="ECO:0000259" key="12">
    <source>
        <dbReference type="SMART" id="SM01287"/>
    </source>
</evidence>
<keyword evidence="5 10" id="KW-0805">Transcription regulation</keyword>
<organism evidence="14">
    <name type="scientific">Aureococcus anophagefferens</name>
    <name type="common">Harmful bloom alga</name>
    <dbReference type="NCBI Taxonomy" id="44056"/>
    <lineage>
        <taxon>Eukaryota</taxon>
        <taxon>Sar</taxon>
        <taxon>Stramenopiles</taxon>
        <taxon>Ochrophyta</taxon>
        <taxon>Pelagophyceae</taxon>
        <taxon>Pelagomonadales</taxon>
        <taxon>Pelagomonadaceae</taxon>
        <taxon>Aureococcus</taxon>
    </lineage>
</organism>
<dbReference type="Pfam" id="PF08512">
    <property type="entry name" value="Rttp106-like_middle"/>
    <property type="match status" value="1"/>
</dbReference>
<dbReference type="InterPro" id="IPR011993">
    <property type="entry name" value="PH-like_dom_sf"/>
</dbReference>
<sequence>MRDQRIPRMADLTMRPFISGKKTVGTLEAHSNGLRFISKKHEIIDLMYANVKHSLFQPCENEVMVLIHFHLKNPVMVGKKKTHDVQFSTEVVDASVALDSARRSMYDPDELDEEQRERHLRKKLNEMFKEFCKKMERVAKQHHYDLEFDIPYRDLSFHGVPNREMVLIQPTVHCLVNLTETPFFIVELDHVEHVHFERCTLRATNFDMVIILKNFELAPLSVNAVPVQELDAIQEWLTDCSLTYTAGQASMSWKSVMNLVRSDDRFYEETDENGEPKPAGWQFLQADDGDGEEGDEEDDGDEDYDDDDEGEEDDEDEDEDDEDDDDEEEDEDDEEEDDDEDDDAMDWDSMEALAAEEDRQKRN</sequence>
<comment type="subunit">
    <text evidence="10">Component of the FACT complex.</text>
</comment>
<name>F0YPC0_AURAN</name>
<dbReference type="Gene3D" id="2.30.29.30">
    <property type="entry name" value="Pleckstrin-homology domain (PH domain)/Phosphotyrosine-binding domain (PTB)"/>
    <property type="match status" value="1"/>
</dbReference>
<dbReference type="InterPro" id="IPR056595">
    <property type="entry name" value="Fact-SPT16_PH"/>
</dbReference>
<evidence type="ECO:0000313" key="13">
    <source>
        <dbReference type="EMBL" id="EGB03036.1"/>
    </source>
</evidence>
<dbReference type="InterPro" id="IPR040258">
    <property type="entry name" value="Spt16"/>
</dbReference>
<dbReference type="PANTHER" id="PTHR13980:SF15">
    <property type="entry name" value="FACT COMPLEX SUBUNIT SPT16"/>
    <property type="match status" value="1"/>
</dbReference>
<evidence type="ECO:0000256" key="4">
    <source>
        <dbReference type="ARBA" id="ARBA00022763"/>
    </source>
</evidence>
<dbReference type="Gene3D" id="2.30.29.150">
    <property type="match status" value="1"/>
</dbReference>
<dbReference type="OMA" id="CENEVMV"/>
<evidence type="ECO:0000256" key="10">
    <source>
        <dbReference type="RuleBase" id="RU367052"/>
    </source>
</evidence>
<dbReference type="Pfam" id="PF24824">
    <property type="entry name" value="PH_SPT16"/>
    <property type="match status" value="1"/>
</dbReference>
<dbReference type="GO" id="GO:0006260">
    <property type="term" value="P:DNA replication"/>
    <property type="evidence" value="ECO:0007669"/>
    <property type="project" value="UniProtKB-KW"/>
</dbReference>
<feature type="region of interest" description="Disordered" evidence="11">
    <location>
        <begin position="267"/>
        <end position="363"/>
    </location>
</feature>
<dbReference type="Proteomes" id="UP000002729">
    <property type="component" value="Unassembled WGS sequence"/>
</dbReference>
<accession>F0YPC0</accession>
<dbReference type="GO" id="GO:0031491">
    <property type="term" value="F:nucleosome binding"/>
    <property type="evidence" value="ECO:0007669"/>
    <property type="project" value="TreeGrafter"/>
</dbReference>
<dbReference type="AlphaFoldDB" id="F0YPC0"/>
<proteinExistence type="inferred from homology"/>
<keyword evidence="2 10" id="KW-0158">Chromosome</keyword>
<keyword evidence="7 10" id="KW-0804">Transcription</keyword>
<evidence type="ECO:0000256" key="6">
    <source>
        <dbReference type="ARBA" id="ARBA00023054"/>
    </source>
</evidence>
<evidence type="ECO:0000313" key="14">
    <source>
        <dbReference type="Proteomes" id="UP000002729"/>
    </source>
</evidence>
<evidence type="ECO:0000256" key="3">
    <source>
        <dbReference type="ARBA" id="ARBA00022705"/>
    </source>
</evidence>
<keyword evidence="14" id="KW-1185">Reference proteome</keyword>
<comment type="subcellular location">
    <subcellularLocation>
        <location evidence="10">Nucleus</location>
    </subcellularLocation>
    <subcellularLocation>
        <location evidence="10">Chromosome</location>
    </subcellularLocation>
</comment>
<feature type="compositionally biased region" description="Acidic residues" evidence="11">
    <location>
        <begin position="287"/>
        <end position="349"/>
    </location>
</feature>
<dbReference type="GO" id="GO:0006281">
    <property type="term" value="P:DNA repair"/>
    <property type="evidence" value="ECO:0007669"/>
    <property type="project" value="UniProtKB-UniRule"/>
</dbReference>
<evidence type="ECO:0000256" key="1">
    <source>
        <dbReference type="ARBA" id="ARBA00010779"/>
    </source>
</evidence>
<dbReference type="GeneID" id="20222561"/>
<keyword evidence="4 10" id="KW-0227">DNA damage</keyword>
<keyword evidence="3 10" id="KW-0235">DNA replication</keyword>
<dbReference type="InParanoid" id="F0YPC0"/>
<keyword evidence="9 10" id="KW-0539">Nucleus</keyword>
<evidence type="ECO:0000256" key="7">
    <source>
        <dbReference type="ARBA" id="ARBA00023163"/>
    </source>
</evidence>
<comment type="similarity">
    <text evidence="1 10">Belongs to the peptidase M24 family. SPT16 subfamily.</text>
</comment>
<dbReference type="GO" id="GO:0035101">
    <property type="term" value="C:FACT complex"/>
    <property type="evidence" value="ECO:0007669"/>
    <property type="project" value="UniProtKB-UniRule"/>
</dbReference>
<reference evidence="13 14" key="1">
    <citation type="journal article" date="2011" name="Proc. Natl. Acad. Sci. U.S.A.">
        <title>Niche of harmful alga Aureococcus anophagefferens revealed through ecogenomics.</title>
        <authorList>
            <person name="Gobler C.J."/>
            <person name="Berry D.L."/>
            <person name="Dyhrman S.T."/>
            <person name="Wilhelm S.W."/>
            <person name="Salamov A."/>
            <person name="Lobanov A.V."/>
            <person name="Zhang Y."/>
            <person name="Collier J.L."/>
            <person name="Wurch L.L."/>
            <person name="Kustka A.B."/>
            <person name="Dill B.D."/>
            <person name="Shah M."/>
            <person name="VerBerkmoes N.C."/>
            <person name="Kuo A."/>
            <person name="Terry A."/>
            <person name="Pangilinan J."/>
            <person name="Lindquist E.A."/>
            <person name="Lucas S."/>
            <person name="Paulsen I.T."/>
            <person name="Hattenrath-Lehmann T.K."/>
            <person name="Talmage S.C."/>
            <person name="Walker E.A."/>
            <person name="Koch F."/>
            <person name="Burson A.M."/>
            <person name="Marcoval M.A."/>
            <person name="Tang Y.Z."/>
            <person name="Lecleir G.R."/>
            <person name="Coyne K.J."/>
            <person name="Berg G.M."/>
            <person name="Bertrand E.M."/>
            <person name="Saito M.A."/>
            <person name="Gladyshev V.N."/>
            <person name="Grigoriev I.V."/>
        </authorList>
    </citation>
    <scope>NUCLEOTIDE SEQUENCE [LARGE SCALE GENOMIC DNA]</scope>
    <source>
        <strain evidence="14">CCMP 1984</strain>
    </source>
</reference>
<dbReference type="KEGG" id="aaf:AURANDRAFT_55665"/>
<gene>
    <name evidence="13" type="ORF">AURANDRAFT_55665</name>
</gene>
<dbReference type="PANTHER" id="PTHR13980">
    <property type="entry name" value="CDC68 RELATED"/>
    <property type="match status" value="1"/>
</dbReference>
<dbReference type="eggNOG" id="KOG1189">
    <property type="taxonomic scope" value="Eukaryota"/>
</dbReference>
<dbReference type="FunFam" id="2.30.29.150:FF:000004">
    <property type="entry name" value="FACT complex subunit SPT16"/>
    <property type="match status" value="1"/>
</dbReference>
<dbReference type="EMBL" id="GL833212">
    <property type="protein sequence ID" value="EGB03036.1"/>
    <property type="molecule type" value="Genomic_DNA"/>
</dbReference>
<dbReference type="SMART" id="SM01287">
    <property type="entry name" value="Rtt106"/>
    <property type="match status" value="1"/>
</dbReference>